<sequence length="317" mass="37537">MKENRGDTMTADVDFSVRSYNEQDWDSVVQLYKKLIKNEEDVIYWWPGPEHTWEDVHCLFNNKSMIAKGQVQVINMISEDYQGDANHLIYLNIKVDPDWENDKEVRDILYERLLQRAKLLKSKLPPQYPAKLCVGNYATEIKENAYFESKGFKHFESLYWMHMEADKSLPSSNFKLTSVDIKHWDIDTCEEEIKYLQAENEIWPENPTGLERLREYKSKPYWTSITAFHNEEIIGSVMAWKETDESIGTIENVFVKPDWRKRGLASHLIIEGIRHLQDCNLKQVQLLVETKNESALKLYQSIGFEIEKEEKRFWIDI</sequence>
<evidence type="ECO:0000256" key="1">
    <source>
        <dbReference type="ARBA" id="ARBA00022679"/>
    </source>
</evidence>
<dbReference type="EMBL" id="WEID01000057">
    <property type="protein sequence ID" value="KAB8133638.1"/>
    <property type="molecule type" value="Genomic_DNA"/>
</dbReference>
<dbReference type="InterPro" id="IPR000182">
    <property type="entry name" value="GNAT_dom"/>
</dbReference>
<reference evidence="4 5" key="1">
    <citation type="submission" date="2019-10" db="EMBL/GenBank/DDBJ databases">
        <title>Gracilibacillus sp. nov. isolated from rice seeds.</title>
        <authorList>
            <person name="He S."/>
        </authorList>
    </citation>
    <scope>NUCLEOTIDE SEQUENCE [LARGE SCALE GENOMIC DNA]</scope>
    <source>
        <strain evidence="4 5">TD8</strain>
    </source>
</reference>
<keyword evidence="5" id="KW-1185">Reference proteome</keyword>
<dbReference type="SUPFAM" id="SSF55729">
    <property type="entry name" value="Acyl-CoA N-acyltransferases (Nat)"/>
    <property type="match status" value="1"/>
</dbReference>
<keyword evidence="2" id="KW-0012">Acyltransferase</keyword>
<comment type="caution">
    <text evidence="4">The sequence shown here is derived from an EMBL/GenBank/DDBJ whole genome shotgun (WGS) entry which is preliminary data.</text>
</comment>
<dbReference type="GO" id="GO:0016747">
    <property type="term" value="F:acyltransferase activity, transferring groups other than amino-acyl groups"/>
    <property type="evidence" value="ECO:0007669"/>
    <property type="project" value="InterPro"/>
</dbReference>
<evidence type="ECO:0000313" key="5">
    <source>
        <dbReference type="Proteomes" id="UP000480246"/>
    </source>
</evidence>
<dbReference type="PANTHER" id="PTHR43420">
    <property type="entry name" value="ACETYLTRANSFERASE"/>
    <property type="match status" value="1"/>
</dbReference>
<dbReference type="PROSITE" id="PS51186">
    <property type="entry name" value="GNAT"/>
    <property type="match status" value="1"/>
</dbReference>
<evidence type="ECO:0000313" key="4">
    <source>
        <dbReference type="EMBL" id="KAB8133638.1"/>
    </source>
</evidence>
<dbReference type="InterPro" id="IPR016181">
    <property type="entry name" value="Acyl_CoA_acyltransferase"/>
</dbReference>
<dbReference type="InterPro" id="IPR050680">
    <property type="entry name" value="YpeA/RimI_acetyltransf"/>
</dbReference>
<keyword evidence="1 4" id="KW-0808">Transferase</keyword>
<dbReference type="CDD" id="cd04301">
    <property type="entry name" value="NAT_SF"/>
    <property type="match status" value="1"/>
</dbReference>
<feature type="domain" description="N-acetyltransferase" evidence="3">
    <location>
        <begin position="181"/>
        <end position="317"/>
    </location>
</feature>
<accession>A0A7C8GTT6</accession>
<proteinExistence type="predicted"/>
<evidence type="ECO:0000256" key="2">
    <source>
        <dbReference type="ARBA" id="ARBA00023315"/>
    </source>
</evidence>
<dbReference type="Gene3D" id="3.40.630.30">
    <property type="match status" value="1"/>
</dbReference>
<organism evidence="4 5">
    <name type="scientific">Gracilibacillus oryzae</name>
    <dbReference type="NCBI Taxonomy" id="1672701"/>
    <lineage>
        <taxon>Bacteria</taxon>
        <taxon>Bacillati</taxon>
        <taxon>Bacillota</taxon>
        <taxon>Bacilli</taxon>
        <taxon>Bacillales</taxon>
        <taxon>Bacillaceae</taxon>
        <taxon>Gracilibacillus</taxon>
    </lineage>
</organism>
<dbReference type="PANTHER" id="PTHR43420:SF12">
    <property type="entry name" value="N-ACETYLTRANSFERASE DOMAIN-CONTAINING PROTEIN"/>
    <property type="match status" value="1"/>
</dbReference>
<dbReference type="AlphaFoldDB" id="A0A7C8GTT6"/>
<gene>
    <name evidence="4" type="ORF">F9U64_12105</name>
</gene>
<protein>
    <submittedName>
        <fullName evidence="4">GNAT family N-acetyltransferase</fullName>
    </submittedName>
</protein>
<dbReference type="Proteomes" id="UP000480246">
    <property type="component" value="Unassembled WGS sequence"/>
</dbReference>
<dbReference type="Pfam" id="PF00583">
    <property type="entry name" value="Acetyltransf_1"/>
    <property type="match status" value="1"/>
</dbReference>
<evidence type="ECO:0000259" key="3">
    <source>
        <dbReference type="PROSITE" id="PS51186"/>
    </source>
</evidence>
<dbReference type="OrthoDB" id="1897483at2"/>
<name>A0A7C8GTT6_9BACI</name>